<dbReference type="Pfam" id="PF00350">
    <property type="entry name" value="Dynamin_N"/>
    <property type="match status" value="1"/>
</dbReference>
<dbReference type="GO" id="GO:0003924">
    <property type="term" value="F:GTPase activity"/>
    <property type="evidence" value="ECO:0007669"/>
    <property type="project" value="InterPro"/>
</dbReference>
<comment type="subcellular location">
    <subcellularLocation>
        <location evidence="1">Membrane</location>
    </subcellularLocation>
</comment>
<feature type="domain" description="Dynamin N-terminal" evidence="6">
    <location>
        <begin position="47"/>
        <end position="202"/>
    </location>
</feature>
<evidence type="ECO:0000256" key="5">
    <source>
        <dbReference type="ARBA" id="ARBA00023136"/>
    </source>
</evidence>
<dbReference type="InterPro" id="IPR045063">
    <property type="entry name" value="Dynamin_N"/>
</dbReference>
<keyword evidence="3" id="KW-0378">Hydrolase</keyword>
<keyword evidence="5" id="KW-0472">Membrane</keyword>
<dbReference type="AlphaFoldDB" id="N4WCM0"/>
<proteinExistence type="predicted"/>
<dbReference type="PANTHER" id="PTHR10465:SF0">
    <property type="entry name" value="SARCALUMENIN"/>
    <property type="match status" value="1"/>
</dbReference>
<evidence type="ECO:0000256" key="4">
    <source>
        <dbReference type="ARBA" id="ARBA00023134"/>
    </source>
</evidence>
<dbReference type="Gene3D" id="3.40.50.300">
    <property type="entry name" value="P-loop containing nucleotide triphosphate hydrolases"/>
    <property type="match status" value="1"/>
</dbReference>
<dbReference type="GO" id="GO:0005525">
    <property type="term" value="F:GTP binding"/>
    <property type="evidence" value="ECO:0007669"/>
    <property type="project" value="UniProtKB-KW"/>
</dbReference>
<dbReference type="InterPro" id="IPR005225">
    <property type="entry name" value="Small_GTP-bd"/>
</dbReference>
<sequence>MMTTTAQSFDTKQMISLDHLFQKYNAFDEQTKLMDLYTKKQNQQAHICFSGHFSAGKSTLLNQLLEEDLLPESPIPTSANIVEIHQGHSQVVAHTKEQNAILLEDDRSLAEVQELCRNREEITQVDIWRENPLLPSDVTLMDTPGIDAVDDADRIMTESALHKVDIVYYVMDYNHVQSEVNATFLQQLESMNKRYYVIVNQIDKHQEAELSFSSYQQSLENVLHQWG</sequence>
<dbReference type="EMBL" id="APML01000025">
    <property type="protein sequence ID" value="ENH96979.1"/>
    <property type="molecule type" value="Genomic_DNA"/>
</dbReference>
<dbReference type="InterPro" id="IPR027417">
    <property type="entry name" value="P-loop_NTPase"/>
</dbReference>
<dbReference type="RefSeq" id="WP_003467779.1">
    <property type="nucleotide sequence ID" value="NZ_APML01000025.1"/>
</dbReference>
<keyword evidence="8" id="KW-1185">Reference proteome</keyword>
<dbReference type="eggNOG" id="COG0699">
    <property type="taxonomic scope" value="Bacteria"/>
</dbReference>
<dbReference type="OrthoDB" id="5477114at2"/>
<evidence type="ECO:0000259" key="6">
    <source>
        <dbReference type="Pfam" id="PF00350"/>
    </source>
</evidence>
<dbReference type="PATRIC" id="fig|1308866.3.peg.1588"/>
<name>N4WCM0_9BACI</name>
<dbReference type="PANTHER" id="PTHR10465">
    <property type="entry name" value="TRANSMEMBRANE GTPASE FZO1"/>
    <property type="match status" value="1"/>
</dbReference>
<gene>
    <name evidence="7" type="ORF">J416_07867</name>
</gene>
<evidence type="ECO:0000313" key="7">
    <source>
        <dbReference type="EMBL" id="ENH96979.1"/>
    </source>
</evidence>
<reference evidence="7 8" key="1">
    <citation type="submission" date="2013-03" db="EMBL/GenBank/DDBJ databases">
        <title>Draft genome sequence of Gracibacillus halophilus YIM-C55.5, a moderately halophilic and thermophilic organism from the Xiaochaidamu salt lake.</title>
        <authorList>
            <person name="Sugumar T."/>
            <person name="Polireddy D.R."/>
            <person name="Antony A."/>
            <person name="Madhava Y.R."/>
            <person name="Sivakumar N."/>
        </authorList>
    </citation>
    <scope>NUCLEOTIDE SEQUENCE [LARGE SCALE GENOMIC DNA]</scope>
    <source>
        <strain evidence="7 8">YIM-C55.5</strain>
    </source>
</reference>
<accession>N4WCM0</accession>
<evidence type="ECO:0000256" key="1">
    <source>
        <dbReference type="ARBA" id="ARBA00004370"/>
    </source>
</evidence>
<evidence type="ECO:0000313" key="8">
    <source>
        <dbReference type="Proteomes" id="UP000012283"/>
    </source>
</evidence>
<dbReference type="SUPFAM" id="SSF52540">
    <property type="entry name" value="P-loop containing nucleoside triphosphate hydrolases"/>
    <property type="match status" value="1"/>
</dbReference>
<evidence type="ECO:0000256" key="2">
    <source>
        <dbReference type="ARBA" id="ARBA00022741"/>
    </source>
</evidence>
<dbReference type="STRING" id="1308866.J416_07867"/>
<organism evidence="7 8">
    <name type="scientific">Gracilibacillus halophilus YIM-C55.5</name>
    <dbReference type="NCBI Taxonomy" id="1308866"/>
    <lineage>
        <taxon>Bacteria</taxon>
        <taxon>Bacillati</taxon>
        <taxon>Bacillota</taxon>
        <taxon>Bacilli</taxon>
        <taxon>Bacillales</taxon>
        <taxon>Bacillaceae</taxon>
        <taxon>Gracilibacillus</taxon>
    </lineage>
</organism>
<keyword evidence="4" id="KW-0342">GTP-binding</keyword>
<keyword evidence="2" id="KW-0547">Nucleotide-binding</keyword>
<dbReference type="NCBIfam" id="TIGR00231">
    <property type="entry name" value="small_GTP"/>
    <property type="match status" value="1"/>
</dbReference>
<protein>
    <submittedName>
        <fullName evidence="7">Dynamin family protein</fullName>
    </submittedName>
</protein>
<dbReference type="CDD" id="cd09912">
    <property type="entry name" value="DLP_2"/>
    <property type="match status" value="1"/>
</dbReference>
<dbReference type="GO" id="GO:0016020">
    <property type="term" value="C:membrane"/>
    <property type="evidence" value="ECO:0007669"/>
    <property type="project" value="UniProtKB-SubCell"/>
</dbReference>
<dbReference type="InterPro" id="IPR027094">
    <property type="entry name" value="Mitofusin_fam"/>
</dbReference>
<comment type="caution">
    <text evidence="7">The sequence shown here is derived from an EMBL/GenBank/DDBJ whole genome shotgun (WGS) entry which is preliminary data.</text>
</comment>
<dbReference type="Proteomes" id="UP000012283">
    <property type="component" value="Unassembled WGS sequence"/>
</dbReference>
<evidence type="ECO:0000256" key="3">
    <source>
        <dbReference type="ARBA" id="ARBA00022801"/>
    </source>
</evidence>